<name>A0A2W1JVV5_9CYAN</name>
<gene>
    <name evidence="2" type="ORF">C1752_03258</name>
</gene>
<keyword evidence="1" id="KW-0812">Transmembrane</keyword>
<keyword evidence="1" id="KW-0472">Membrane</keyword>
<proteinExistence type="predicted"/>
<keyword evidence="1" id="KW-1133">Transmembrane helix</keyword>
<dbReference type="Pfam" id="PF04020">
    <property type="entry name" value="Phage_holin_4_2"/>
    <property type="match status" value="1"/>
</dbReference>
<dbReference type="EMBL" id="PQWO01000008">
    <property type="protein sequence ID" value="PZD72871.1"/>
    <property type="molecule type" value="Genomic_DNA"/>
</dbReference>
<accession>A0A2W1JVV5</accession>
<evidence type="ECO:0008006" key="4">
    <source>
        <dbReference type="Google" id="ProtNLM"/>
    </source>
</evidence>
<sequence length="132" mass="14162">MIGLLVKFVVTVISLLIISKLPVVGVDIDSPGKAAISAIVIGVLNVLMWPLIKLFSFLPLHLDFLPVFILNVIIFGLAAALVPGFRLQNKLLSAIFGAALLTLFNVLIQRFLPFGDAETVSSSFMLLSNSIG</sequence>
<dbReference type="Proteomes" id="UP000248857">
    <property type="component" value="Unassembled WGS sequence"/>
</dbReference>
<dbReference type="AlphaFoldDB" id="A0A2W1JVV5"/>
<protein>
    <recommendedName>
        <fullName evidence="4">Phage holin family protein</fullName>
    </recommendedName>
</protein>
<evidence type="ECO:0000256" key="1">
    <source>
        <dbReference type="SAM" id="Phobius"/>
    </source>
</evidence>
<evidence type="ECO:0000313" key="3">
    <source>
        <dbReference type="Proteomes" id="UP000248857"/>
    </source>
</evidence>
<evidence type="ECO:0000313" key="2">
    <source>
        <dbReference type="EMBL" id="PZD72871.1"/>
    </source>
</evidence>
<dbReference type="RefSeq" id="WP_110986705.1">
    <property type="nucleotide sequence ID" value="NZ_CAWNWM010000008.1"/>
</dbReference>
<comment type="caution">
    <text evidence="2">The sequence shown here is derived from an EMBL/GenBank/DDBJ whole genome shotgun (WGS) entry which is preliminary data.</text>
</comment>
<feature type="transmembrane region" description="Helical" evidence="1">
    <location>
        <begin position="35"/>
        <end position="52"/>
    </location>
</feature>
<dbReference type="InterPro" id="IPR007165">
    <property type="entry name" value="Phage_holin_4_2"/>
</dbReference>
<reference evidence="2 3" key="1">
    <citation type="journal article" date="2018" name="Sci. Rep.">
        <title>A novel species of the marine cyanobacterium Acaryochloris with a unique pigment content and lifestyle.</title>
        <authorList>
            <person name="Partensky F."/>
            <person name="Six C."/>
            <person name="Ratin M."/>
            <person name="Garczarek L."/>
            <person name="Vaulot D."/>
            <person name="Probert I."/>
            <person name="Calteau A."/>
            <person name="Gourvil P."/>
            <person name="Marie D."/>
            <person name="Grebert T."/>
            <person name="Bouchier C."/>
            <person name="Le Panse S."/>
            <person name="Gachenot M."/>
            <person name="Rodriguez F."/>
            <person name="Garrido J.L."/>
        </authorList>
    </citation>
    <scope>NUCLEOTIDE SEQUENCE [LARGE SCALE GENOMIC DNA]</scope>
    <source>
        <strain evidence="2 3">RCC1774</strain>
    </source>
</reference>
<dbReference type="OrthoDB" id="516102at2"/>
<keyword evidence="3" id="KW-1185">Reference proteome</keyword>
<organism evidence="2 3">
    <name type="scientific">Acaryochloris thomasi RCC1774</name>
    <dbReference type="NCBI Taxonomy" id="1764569"/>
    <lineage>
        <taxon>Bacteria</taxon>
        <taxon>Bacillati</taxon>
        <taxon>Cyanobacteriota</taxon>
        <taxon>Cyanophyceae</taxon>
        <taxon>Acaryochloridales</taxon>
        <taxon>Acaryochloridaceae</taxon>
        <taxon>Acaryochloris</taxon>
        <taxon>Acaryochloris thomasi</taxon>
    </lineage>
</organism>
<feature type="transmembrane region" description="Helical" evidence="1">
    <location>
        <begin position="64"/>
        <end position="85"/>
    </location>
</feature>
<feature type="transmembrane region" description="Helical" evidence="1">
    <location>
        <begin position="91"/>
        <end position="108"/>
    </location>
</feature>